<dbReference type="STRING" id="1472378.AU381_10390"/>
<dbReference type="OrthoDB" id="8328706at2"/>
<evidence type="ECO:0000313" key="6">
    <source>
        <dbReference type="EMBL" id="OAP39943.1"/>
    </source>
</evidence>
<proteinExistence type="predicted"/>
<dbReference type="PANTHER" id="PTHR30146">
    <property type="entry name" value="LACI-RELATED TRANSCRIPTIONAL REPRESSOR"/>
    <property type="match status" value="1"/>
</dbReference>
<protein>
    <submittedName>
        <fullName evidence="6">LacI family transcriptional regulator</fullName>
    </submittedName>
</protein>
<dbReference type="Gene3D" id="3.40.50.2300">
    <property type="match status" value="2"/>
</dbReference>
<name>A0A178XYX1_9HYPH</name>
<keyword evidence="7" id="KW-1185">Reference proteome</keyword>
<dbReference type="SMART" id="SM00354">
    <property type="entry name" value="HTH_LACI"/>
    <property type="match status" value="1"/>
</dbReference>
<dbReference type="Pfam" id="PF13377">
    <property type="entry name" value="Peripla_BP_3"/>
    <property type="match status" value="1"/>
</dbReference>
<dbReference type="CDD" id="cd20010">
    <property type="entry name" value="PBP1_AglR-like"/>
    <property type="match status" value="1"/>
</dbReference>
<feature type="domain" description="HTH lacI-type" evidence="5">
    <location>
        <begin position="2"/>
        <end position="56"/>
    </location>
</feature>
<evidence type="ECO:0000256" key="4">
    <source>
        <dbReference type="ARBA" id="ARBA00023163"/>
    </source>
</evidence>
<evidence type="ECO:0000259" key="5">
    <source>
        <dbReference type="PROSITE" id="PS50932"/>
    </source>
</evidence>
<keyword evidence="3" id="KW-0238">DNA-binding</keyword>
<dbReference type="EMBL" id="LPUX01000055">
    <property type="protein sequence ID" value="OAP39943.1"/>
    <property type="molecule type" value="Genomic_DNA"/>
</dbReference>
<dbReference type="Pfam" id="PF00356">
    <property type="entry name" value="LacI"/>
    <property type="match status" value="1"/>
</dbReference>
<evidence type="ECO:0000256" key="3">
    <source>
        <dbReference type="ARBA" id="ARBA00023125"/>
    </source>
</evidence>
<dbReference type="GO" id="GO:0003700">
    <property type="term" value="F:DNA-binding transcription factor activity"/>
    <property type="evidence" value="ECO:0007669"/>
    <property type="project" value="TreeGrafter"/>
</dbReference>
<evidence type="ECO:0000256" key="2">
    <source>
        <dbReference type="ARBA" id="ARBA00023015"/>
    </source>
</evidence>
<dbReference type="Proteomes" id="UP000094025">
    <property type="component" value="Unassembled WGS sequence"/>
</dbReference>
<sequence length="345" mass="38027">MKGIRRLAQHLDISIGTVSRALNGRPDVNEETRRRVLAAAKELGYVANQSGRSLRQGTTNIIGFMMQTGTEITGQGDTFFMSVFDGVQAVFAKHKLDLVALLCSSQEDPTDYLRRVVARGFADGMILSATQRHDPRVELLSERNIPFVTLGRTLTDAGQPWLDLDFEGMAQASIDRLVAHGHRRIAITRPHDDVNLGYVFVERCRQALAAHGLALDEELIFRSTPNEAGGYQIGRDLVSLDDRPTAIVLINETIAIGFYRALSEAGVTPGRDVAVIGRYSPQAQFLSPSLTCFRLSLRDLGVALAETLLSTMPAFRDQYPHTATNKLWPMELVEGASDAPHFHQS</sequence>
<dbReference type="InterPro" id="IPR028082">
    <property type="entry name" value="Peripla_BP_I"/>
</dbReference>
<evidence type="ECO:0000313" key="7">
    <source>
        <dbReference type="Proteomes" id="UP000094025"/>
    </source>
</evidence>
<evidence type="ECO:0000256" key="1">
    <source>
        <dbReference type="ARBA" id="ARBA00022491"/>
    </source>
</evidence>
<gene>
    <name evidence="6" type="ORF">AU381_10390</name>
</gene>
<dbReference type="CDD" id="cd01392">
    <property type="entry name" value="HTH_LacI"/>
    <property type="match status" value="1"/>
</dbReference>
<dbReference type="InterPro" id="IPR046335">
    <property type="entry name" value="LacI/GalR-like_sensor"/>
</dbReference>
<dbReference type="AlphaFoldDB" id="A0A178XYX1"/>
<dbReference type="InterPro" id="IPR000843">
    <property type="entry name" value="HTH_LacI"/>
</dbReference>
<keyword evidence="2" id="KW-0805">Transcription regulation</keyword>
<dbReference type="InterPro" id="IPR010982">
    <property type="entry name" value="Lambda_DNA-bd_dom_sf"/>
</dbReference>
<organism evidence="6 7">
    <name type="scientific">Sinorhizobium glycinis</name>
    <dbReference type="NCBI Taxonomy" id="1472378"/>
    <lineage>
        <taxon>Bacteria</taxon>
        <taxon>Pseudomonadati</taxon>
        <taxon>Pseudomonadota</taxon>
        <taxon>Alphaproteobacteria</taxon>
        <taxon>Hyphomicrobiales</taxon>
        <taxon>Rhizobiaceae</taxon>
        <taxon>Sinorhizobium/Ensifer group</taxon>
        <taxon>Sinorhizobium</taxon>
    </lineage>
</organism>
<dbReference type="Gene3D" id="1.10.260.40">
    <property type="entry name" value="lambda repressor-like DNA-binding domains"/>
    <property type="match status" value="1"/>
</dbReference>
<dbReference type="PROSITE" id="PS50932">
    <property type="entry name" value="HTH_LACI_2"/>
    <property type="match status" value="1"/>
</dbReference>
<accession>A0A178XYX1</accession>
<keyword evidence="4" id="KW-0804">Transcription</keyword>
<dbReference type="RefSeq" id="WP_064242080.1">
    <property type="nucleotide sequence ID" value="NZ_LPUX01000055.1"/>
</dbReference>
<reference evidence="6 7" key="1">
    <citation type="journal article" date="2016" name="Int. J. Syst. Evol. Microbiol.">
        <title>Ensifer glycinis sp. nov., an novel rhizobial species associated with Glycine spp.</title>
        <authorList>
            <person name="Yan H."/>
            <person name="Yan J."/>
            <person name="Sui X.H."/>
            <person name="Wang E.T."/>
            <person name="Chen W.X."/>
            <person name="Zhang X.X."/>
            <person name="Chen W.F."/>
        </authorList>
    </citation>
    <scope>NUCLEOTIDE SEQUENCE [LARGE SCALE GENOMIC DNA]</scope>
    <source>
        <strain evidence="6 7">CCBAU 23380</strain>
    </source>
</reference>
<keyword evidence="1" id="KW-0678">Repressor</keyword>
<dbReference type="SUPFAM" id="SSF47413">
    <property type="entry name" value="lambda repressor-like DNA-binding domains"/>
    <property type="match status" value="1"/>
</dbReference>
<dbReference type="PANTHER" id="PTHR30146:SF148">
    <property type="entry name" value="HTH-TYPE TRANSCRIPTIONAL REPRESSOR PURR-RELATED"/>
    <property type="match status" value="1"/>
</dbReference>
<dbReference type="GO" id="GO:0000976">
    <property type="term" value="F:transcription cis-regulatory region binding"/>
    <property type="evidence" value="ECO:0007669"/>
    <property type="project" value="TreeGrafter"/>
</dbReference>
<dbReference type="SUPFAM" id="SSF53822">
    <property type="entry name" value="Periplasmic binding protein-like I"/>
    <property type="match status" value="1"/>
</dbReference>
<comment type="caution">
    <text evidence="6">The sequence shown here is derived from an EMBL/GenBank/DDBJ whole genome shotgun (WGS) entry which is preliminary data.</text>
</comment>